<keyword evidence="1" id="KW-0378">Hydrolase</keyword>
<keyword evidence="2" id="KW-1185">Reference proteome</keyword>
<dbReference type="AlphaFoldDB" id="A0A7W7AFG7"/>
<dbReference type="GO" id="GO:0004519">
    <property type="term" value="F:endonuclease activity"/>
    <property type="evidence" value="ECO:0007669"/>
    <property type="project" value="UniProtKB-KW"/>
</dbReference>
<proteinExistence type="predicted"/>
<reference evidence="1 2" key="1">
    <citation type="submission" date="2020-08" db="EMBL/GenBank/DDBJ databases">
        <title>Genomic Encyclopedia of Type Strains, Phase IV (KMG-IV): sequencing the most valuable type-strain genomes for metagenomic binning, comparative biology and taxonomic classification.</title>
        <authorList>
            <person name="Goeker M."/>
        </authorList>
    </citation>
    <scope>NUCLEOTIDE SEQUENCE [LARGE SCALE GENOMIC DNA]</scope>
    <source>
        <strain evidence="1 2">DSM 15867</strain>
    </source>
</reference>
<accession>A0A7W7AFG7</accession>
<protein>
    <submittedName>
        <fullName evidence="1">Restriction endonuclease Mrr</fullName>
    </submittedName>
</protein>
<evidence type="ECO:0000313" key="2">
    <source>
        <dbReference type="Proteomes" id="UP000574769"/>
    </source>
</evidence>
<name>A0A7W7AFG7_9SPHN</name>
<keyword evidence="1" id="KW-0540">Nuclease</keyword>
<organism evidence="1 2">
    <name type="scientific">Sphingomonas abaci</name>
    <dbReference type="NCBI Taxonomy" id="237611"/>
    <lineage>
        <taxon>Bacteria</taxon>
        <taxon>Pseudomonadati</taxon>
        <taxon>Pseudomonadota</taxon>
        <taxon>Alphaproteobacteria</taxon>
        <taxon>Sphingomonadales</taxon>
        <taxon>Sphingomonadaceae</taxon>
        <taxon>Sphingomonas</taxon>
    </lineage>
</organism>
<dbReference type="EMBL" id="JACHNY010000001">
    <property type="protein sequence ID" value="MBB4616059.1"/>
    <property type="molecule type" value="Genomic_DNA"/>
</dbReference>
<comment type="caution">
    <text evidence="1">The sequence shown here is derived from an EMBL/GenBank/DDBJ whole genome shotgun (WGS) entry which is preliminary data.</text>
</comment>
<keyword evidence="1" id="KW-0255">Endonuclease</keyword>
<evidence type="ECO:0000313" key="1">
    <source>
        <dbReference type="EMBL" id="MBB4616059.1"/>
    </source>
</evidence>
<dbReference type="Proteomes" id="UP000574769">
    <property type="component" value="Unassembled WGS sequence"/>
</dbReference>
<gene>
    <name evidence="1" type="ORF">GGQ96_000165</name>
</gene>
<sequence>MIDEKGLIVEHGVGIRVSRTIAVKRLDKDFFADE</sequence>